<dbReference type="GO" id="GO:0016020">
    <property type="term" value="C:membrane"/>
    <property type="evidence" value="ECO:0007669"/>
    <property type="project" value="UniProtKB-SubCell"/>
</dbReference>
<keyword evidence="9 14" id="KW-0560">Oxidoreductase</keyword>
<evidence type="ECO:0000256" key="7">
    <source>
        <dbReference type="ARBA" id="ARBA00022723"/>
    </source>
</evidence>
<keyword evidence="11 14" id="KW-0503">Monooxygenase</keyword>
<evidence type="ECO:0000256" key="14">
    <source>
        <dbReference type="RuleBase" id="RU000461"/>
    </source>
</evidence>
<dbReference type="PANTHER" id="PTHR47955">
    <property type="entry name" value="CYTOCHROME P450 FAMILY 71 PROTEIN"/>
    <property type="match status" value="1"/>
</dbReference>
<feature type="binding site" description="axial binding residue" evidence="13">
    <location>
        <position position="443"/>
    </location>
    <ligand>
        <name>heme</name>
        <dbReference type="ChEBI" id="CHEBI:30413"/>
    </ligand>
    <ligandPart>
        <name>Fe</name>
        <dbReference type="ChEBI" id="CHEBI:18248"/>
    </ligandPart>
</feature>
<dbReference type="GO" id="GO:0051762">
    <property type="term" value="P:sesquiterpene biosynthetic process"/>
    <property type="evidence" value="ECO:0007669"/>
    <property type="project" value="UniProtKB-ARBA"/>
</dbReference>
<feature type="signal peptide" evidence="16">
    <location>
        <begin position="1"/>
        <end position="21"/>
    </location>
</feature>
<dbReference type="Pfam" id="PF00067">
    <property type="entry name" value="p450"/>
    <property type="match status" value="1"/>
</dbReference>
<dbReference type="PRINTS" id="PR00463">
    <property type="entry name" value="EP450I"/>
</dbReference>
<comment type="caution">
    <text evidence="17">The sequence shown here is derived from an EMBL/GenBank/DDBJ whole genome shotgun (WGS) entry which is preliminary data.</text>
</comment>
<protein>
    <recommendedName>
        <fullName evidence="19">Cytochrome P450</fullName>
    </recommendedName>
</protein>
<evidence type="ECO:0000256" key="10">
    <source>
        <dbReference type="ARBA" id="ARBA00023004"/>
    </source>
</evidence>
<evidence type="ECO:0000256" key="1">
    <source>
        <dbReference type="ARBA" id="ARBA00001971"/>
    </source>
</evidence>
<dbReference type="GO" id="GO:0005506">
    <property type="term" value="F:iron ion binding"/>
    <property type="evidence" value="ECO:0007669"/>
    <property type="project" value="InterPro"/>
</dbReference>
<dbReference type="PROSITE" id="PS00086">
    <property type="entry name" value="CYTOCHROME_P450"/>
    <property type="match status" value="1"/>
</dbReference>
<dbReference type="InterPro" id="IPR001128">
    <property type="entry name" value="Cyt_P450"/>
</dbReference>
<evidence type="ECO:0000256" key="4">
    <source>
        <dbReference type="ARBA" id="ARBA00010617"/>
    </source>
</evidence>
<evidence type="ECO:0000256" key="8">
    <source>
        <dbReference type="ARBA" id="ARBA00022989"/>
    </source>
</evidence>
<dbReference type="EMBL" id="JAUHHV010000006">
    <property type="protein sequence ID" value="KAK1422269.1"/>
    <property type="molecule type" value="Genomic_DNA"/>
</dbReference>
<sequence>MLSQFLFLLSLPLFCVLYLLPKIINNNSKLNPPGPRGLPVIGNLHQIDQSSLHTSLWDLTKRYGPIMSLRFGFNSAVVISSATLAKEILKTQDLIFCDRPLFTGQRKITYEGVDVAFSPYSEHWREMRKIFTLHLFNPKRVQSLRSIREDEVSSAMNTIHDCALSYKKVNLSDMMKNVTNDIMLRVSFGKRYQDVQERTKVFRLLDEIQAYLVDLHLSDVWPGLPFVGLVDQLMGKKRRLEKCFRDLDAFYQQLIDEHLNHQEHKPYAKEEDGIDIMLQLMKDKHFNLNHEHIKAMIMDILVAGTDTGAAVVVWAMTLLITNPKVMNKAQEEVRNLIGKNDKVNEDDLPKLSYLKAVIKETLRLYPPVPLLVPRETRKDAIVQGYNIKHKTLVYVNAYAIARDPKYWENPEEFLPERFLGDCDIDFKGNDFEFIPFGAGRRICPGISIGVIVVELLLANLLYLFNWRLPDKVRKEDIDFDVMPGITIHKKNKLFLLADVCF</sequence>
<evidence type="ECO:0000256" key="5">
    <source>
        <dbReference type="ARBA" id="ARBA00022617"/>
    </source>
</evidence>
<keyword evidence="8 15" id="KW-1133">Transmembrane helix</keyword>
<evidence type="ECO:0000256" key="3">
    <source>
        <dbReference type="ARBA" id="ARBA00004721"/>
    </source>
</evidence>
<gene>
    <name evidence="17" type="ORF">QVD17_25260</name>
</gene>
<evidence type="ECO:0000313" key="18">
    <source>
        <dbReference type="Proteomes" id="UP001229421"/>
    </source>
</evidence>
<reference evidence="17" key="1">
    <citation type="journal article" date="2023" name="bioRxiv">
        <title>Improved chromosome-level genome assembly for marigold (Tagetes erecta).</title>
        <authorList>
            <person name="Jiang F."/>
            <person name="Yuan L."/>
            <person name="Wang S."/>
            <person name="Wang H."/>
            <person name="Xu D."/>
            <person name="Wang A."/>
            <person name="Fan W."/>
        </authorList>
    </citation>
    <scope>NUCLEOTIDE SEQUENCE</scope>
    <source>
        <strain evidence="17">WSJ</strain>
        <tissue evidence="17">Leaf</tissue>
    </source>
</reference>
<keyword evidence="5 13" id="KW-0349">Heme</keyword>
<keyword evidence="18" id="KW-1185">Reference proteome</keyword>
<comment type="similarity">
    <text evidence="4 14">Belongs to the cytochrome P450 family.</text>
</comment>
<comment type="cofactor">
    <cofactor evidence="1 13">
        <name>heme</name>
        <dbReference type="ChEBI" id="CHEBI:30413"/>
    </cofactor>
</comment>
<keyword evidence="6 15" id="KW-0812">Transmembrane</keyword>
<dbReference type="Proteomes" id="UP001229421">
    <property type="component" value="Unassembled WGS sequence"/>
</dbReference>
<comment type="pathway">
    <text evidence="3">Secondary metabolite biosynthesis; terpenoid biosynthesis.</text>
</comment>
<dbReference type="PANTHER" id="PTHR47955:SF22">
    <property type="entry name" value="CYTOCHROME P450 83B1-LIKE"/>
    <property type="match status" value="1"/>
</dbReference>
<evidence type="ECO:0000256" key="15">
    <source>
        <dbReference type="SAM" id="Phobius"/>
    </source>
</evidence>
<feature type="transmembrane region" description="Helical" evidence="15">
    <location>
        <begin position="445"/>
        <end position="464"/>
    </location>
</feature>
<dbReference type="InterPro" id="IPR002401">
    <property type="entry name" value="Cyt_P450_E_grp-I"/>
</dbReference>
<dbReference type="PRINTS" id="PR00385">
    <property type="entry name" value="P450"/>
</dbReference>
<dbReference type="Gene3D" id="1.10.630.10">
    <property type="entry name" value="Cytochrome P450"/>
    <property type="match status" value="1"/>
</dbReference>
<evidence type="ECO:0000256" key="13">
    <source>
        <dbReference type="PIRSR" id="PIRSR602401-1"/>
    </source>
</evidence>
<name>A0AAD8NV82_TARER</name>
<proteinExistence type="inferred from homology"/>
<dbReference type="CDD" id="cd11072">
    <property type="entry name" value="CYP71-like"/>
    <property type="match status" value="1"/>
</dbReference>
<keyword evidence="7 13" id="KW-0479">Metal-binding</keyword>
<evidence type="ECO:0008006" key="19">
    <source>
        <dbReference type="Google" id="ProtNLM"/>
    </source>
</evidence>
<keyword evidence="16" id="KW-0732">Signal</keyword>
<keyword evidence="10 13" id="KW-0408">Iron</keyword>
<evidence type="ECO:0000313" key="17">
    <source>
        <dbReference type="EMBL" id="KAK1422269.1"/>
    </source>
</evidence>
<evidence type="ECO:0000256" key="12">
    <source>
        <dbReference type="ARBA" id="ARBA00023136"/>
    </source>
</evidence>
<evidence type="ECO:0000256" key="2">
    <source>
        <dbReference type="ARBA" id="ARBA00004167"/>
    </source>
</evidence>
<dbReference type="AlphaFoldDB" id="A0AAD8NV82"/>
<dbReference type="SUPFAM" id="SSF48264">
    <property type="entry name" value="Cytochrome P450"/>
    <property type="match status" value="1"/>
</dbReference>
<evidence type="ECO:0000256" key="9">
    <source>
        <dbReference type="ARBA" id="ARBA00023002"/>
    </source>
</evidence>
<dbReference type="FunFam" id="1.10.630.10:FF:000011">
    <property type="entry name" value="Cytochrome P450 83B1"/>
    <property type="match status" value="1"/>
</dbReference>
<dbReference type="GO" id="GO:0020037">
    <property type="term" value="F:heme binding"/>
    <property type="evidence" value="ECO:0007669"/>
    <property type="project" value="InterPro"/>
</dbReference>
<keyword evidence="12 15" id="KW-0472">Membrane</keyword>
<evidence type="ECO:0000256" key="16">
    <source>
        <dbReference type="SAM" id="SignalP"/>
    </source>
</evidence>
<feature type="chain" id="PRO_5041931722" description="Cytochrome P450" evidence="16">
    <location>
        <begin position="22"/>
        <end position="501"/>
    </location>
</feature>
<dbReference type="InterPro" id="IPR017972">
    <property type="entry name" value="Cyt_P450_CS"/>
</dbReference>
<dbReference type="InterPro" id="IPR036396">
    <property type="entry name" value="Cyt_P450_sf"/>
</dbReference>
<comment type="subcellular location">
    <subcellularLocation>
        <location evidence="2">Membrane</location>
        <topology evidence="2">Single-pass membrane protein</topology>
    </subcellularLocation>
</comment>
<accession>A0AAD8NV82</accession>
<dbReference type="GO" id="GO:0016712">
    <property type="term" value="F:oxidoreductase activity, acting on paired donors, with incorporation or reduction of molecular oxygen, reduced flavin or flavoprotein as one donor, and incorporation of one atom of oxygen"/>
    <property type="evidence" value="ECO:0007669"/>
    <property type="project" value="UniProtKB-ARBA"/>
</dbReference>
<evidence type="ECO:0000256" key="11">
    <source>
        <dbReference type="ARBA" id="ARBA00023033"/>
    </source>
</evidence>
<organism evidence="17 18">
    <name type="scientific">Tagetes erecta</name>
    <name type="common">African marigold</name>
    <dbReference type="NCBI Taxonomy" id="13708"/>
    <lineage>
        <taxon>Eukaryota</taxon>
        <taxon>Viridiplantae</taxon>
        <taxon>Streptophyta</taxon>
        <taxon>Embryophyta</taxon>
        <taxon>Tracheophyta</taxon>
        <taxon>Spermatophyta</taxon>
        <taxon>Magnoliopsida</taxon>
        <taxon>eudicotyledons</taxon>
        <taxon>Gunneridae</taxon>
        <taxon>Pentapetalae</taxon>
        <taxon>asterids</taxon>
        <taxon>campanulids</taxon>
        <taxon>Asterales</taxon>
        <taxon>Asteraceae</taxon>
        <taxon>Asteroideae</taxon>
        <taxon>Heliantheae alliance</taxon>
        <taxon>Tageteae</taxon>
        <taxon>Tagetes</taxon>
    </lineage>
</organism>
<evidence type="ECO:0000256" key="6">
    <source>
        <dbReference type="ARBA" id="ARBA00022692"/>
    </source>
</evidence>